<dbReference type="AlphaFoldDB" id="A0A382MRQ8"/>
<dbReference type="PIRSF" id="PIRSF005413">
    <property type="entry name" value="COX11"/>
    <property type="match status" value="1"/>
</dbReference>
<evidence type="ECO:0000256" key="4">
    <source>
        <dbReference type="ARBA" id="ARBA00022989"/>
    </source>
</evidence>
<accession>A0A382MRQ8</accession>
<dbReference type="EMBL" id="UINC01095515">
    <property type="protein sequence ID" value="SVC51664.1"/>
    <property type="molecule type" value="Genomic_DNA"/>
</dbReference>
<organism evidence="7">
    <name type="scientific">marine metagenome</name>
    <dbReference type="NCBI Taxonomy" id="408172"/>
    <lineage>
        <taxon>unclassified sequences</taxon>
        <taxon>metagenomes</taxon>
        <taxon>ecological metagenomes</taxon>
    </lineage>
</organism>
<keyword evidence="5 6" id="KW-0472">Membrane</keyword>
<dbReference type="Gene3D" id="2.60.370.10">
    <property type="entry name" value="Ctag/Cox11"/>
    <property type="match status" value="1"/>
</dbReference>
<reference evidence="7" key="1">
    <citation type="submission" date="2018-05" db="EMBL/GenBank/DDBJ databases">
        <authorList>
            <person name="Lanie J.A."/>
            <person name="Ng W.-L."/>
            <person name="Kazmierczak K.M."/>
            <person name="Andrzejewski T.M."/>
            <person name="Davidsen T.M."/>
            <person name="Wayne K.J."/>
            <person name="Tettelin H."/>
            <person name="Glass J.I."/>
            <person name="Rusch D."/>
            <person name="Podicherti R."/>
            <person name="Tsui H.-C.T."/>
            <person name="Winkler M.E."/>
        </authorList>
    </citation>
    <scope>NUCLEOTIDE SEQUENCE</scope>
</reference>
<evidence type="ECO:0000256" key="1">
    <source>
        <dbReference type="ARBA" id="ARBA00004007"/>
    </source>
</evidence>
<gene>
    <name evidence="7" type="ORF">METZ01_LOCUS304518</name>
</gene>
<dbReference type="InterPro" id="IPR023471">
    <property type="entry name" value="CtaG/Cox11_dom_sf"/>
</dbReference>
<evidence type="ECO:0000256" key="2">
    <source>
        <dbReference type="ARBA" id="ARBA00004167"/>
    </source>
</evidence>
<dbReference type="InterPro" id="IPR007533">
    <property type="entry name" value="Cyt_c_oxidase_assmbl_CtaG"/>
</dbReference>
<feature type="transmembrane region" description="Helical" evidence="6">
    <location>
        <begin position="12"/>
        <end position="33"/>
    </location>
</feature>
<keyword evidence="3 6" id="KW-0812">Transmembrane</keyword>
<dbReference type="GO" id="GO:0016020">
    <property type="term" value="C:membrane"/>
    <property type="evidence" value="ECO:0007669"/>
    <property type="project" value="UniProtKB-SubCell"/>
</dbReference>
<sequence>MKNNATKTAKKLGLVAIAMFGFGYLMVPIYNVLCDITGFTGKTGQISQSQARVADVDLNRLVTVQFDTNVNPALPWKFRAAQFKQEVRPGEITEALFIVENESDKPVVGQAIPSVAPEQASLFFNKTECFCFINQVLAPGEKKEMIVRFVVDSDLPEKISTMTLSYTFFKALSENDVVSNVKHETTKKNNG</sequence>
<dbReference type="PANTHER" id="PTHR21320:SF3">
    <property type="entry name" value="CYTOCHROME C OXIDASE ASSEMBLY PROTEIN COX11, MITOCHONDRIAL-RELATED"/>
    <property type="match status" value="1"/>
</dbReference>
<evidence type="ECO:0000256" key="3">
    <source>
        <dbReference type="ARBA" id="ARBA00022692"/>
    </source>
</evidence>
<evidence type="ECO:0008006" key="8">
    <source>
        <dbReference type="Google" id="ProtNLM"/>
    </source>
</evidence>
<dbReference type="SUPFAM" id="SSF110111">
    <property type="entry name" value="Ctag/Cox11"/>
    <property type="match status" value="1"/>
</dbReference>
<dbReference type="Pfam" id="PF04442">
    <property type="entry name" value="CtaG_Cox11"/>
    <property type="match status" value="1"/>
</dbReference>
<evidence type="ECO:0000256" key="6">
    <source>
        <dbReference type="SAM" id="Phobius"/>
    </source>
</evidence>
<dbReference type="GO" id="GO:0005507">
    <property type="term" value="F:copper ion binding"/>
    <property type="evidence" value="ECO:0007669"/>
    <property type="project" value="InterPro"/>
</dbReference>
<keyword evidence="4 6" id="KW-1133">Transmembrane helix</keyword>
<evidence type="ECO:0000313" key="7">
    <source>
        <dbReference type="EMBL" id="SVC51664.1"/>
    </source>
</evidence>
<dbReference type="NCBIfam" id="NF003465">
    <property type="entry name" value="PRK05089.1"/>
    <property type="match status" value="1"/>
</dbReference>
<comment type="function">
    <text evidence="1">Exerts its effect at some terminal stage of cytochrome c oxidase synthesis, probably by being involved in the insertion of the copper B into subunit I.</text>
</comment>
<comment type="subcellular location">
    <subcellularLocation>
        <location evidence="2">Membrane</location>
        <topology evidence="2">Single-pass membrane protein</topology>
    </subcellularLocation>
</comment>
<proteinExistence type="predicted"/>
<protein>
    <recommendedName>
        <fullName evidence="8">Cytochrome c oxidase assembly protein CtaG</fullName>
    </recommendedName>
</protein>
<name>A0A382MRQ8_9ZZZZ</name>
<evidence type="ECO:0000256" key="5">
    <source>
        <dbReference type="ARBA" id="ARBA00023136"/>
    </source>
</evidence>
<dbReference type="PANTHER" id="PTHR21320">
    <property type="entry name" value="CYTOCHROME C OXIDASE ASSEMBLY PROTEIN COX11-RELATED"/>
    <property type="match status" value="1"/>
</dbReference>